<dbReference type="Proteomes" id="UP000521748">
    <property type="component" value="Unassembled WGS sequence"/>
</dbReference>
<feature type="region of interest" description="Disordered" evidence="1">
    <location>
        <begin position="346"/>
        <end position="393"/>
    </location>
</feature>
<keyword evidence="2" id="KW-0472">Membrane</keyword>
<reference evidence="3 4" key="1">
    <citation type="submission" date="2020-07" db="EMBL/GenBank/DDBJ databases">
        <title>Sequencing the genomes of 1000 actinobacteria strains.</title>
        <authorList>
            <person name="Klenk H.-P."/>
        </authorList>
    </citation>
    <scope>NUCLEOTIDE SEQUENCE [LARGE SCALE GENOMIC DNA]</scope>
    <source>
        <strain evidence="3 4">DSM 102047</strain>
    </source>
</reference>
<dbReference type="EMBL" id="JACBYQ010000002">
    <property type="protein sequence ID" value="NYE96123.1"/>
    <property type="molecule type" value="Genomic_DNA"/>
</dbReference>
<evidence type="ECO:0000313" key="3">
    <source>
        <dbReference type="EMBL" id="NYE96123.1"/>
    </source>
</evidence>
<gene>
    <name evidence="3" type="ORF">FHU41_002373</name>
</gene>
<feature type="transmembrane region" description="Helical" evidence="2">
    <location>
        <begin position="28"/>
        <end position="50"/>
    </location>
</feature>
<dbReference type="RefSeq" id="WP_179389825.1">
    <property type="nucleotide sequence ID" value="NZ_JACBYQ010000002.1"/>
</dbReference>
<evidence type="ECO:0000256" key="2">
    <source>
        <dbReference type="SAM" id="Phobius"/>
    </source>
</evidence>
<name>A0A7Y9S7K8_9MICC</name>
<accession>A0A7Y9S7K8</accession>
<comment type="caution">
    <text evidence="3">The sequence shown here is derived from an EMBL/GenBank/DDBJ whole genome shotgun (WGS) entry which is preliminary data.</text>
</comment>
<keyword evidence="2" id="KW-0812">Transmembrane</keyword>
<feature type="region of interest" description="Disordered" evidence="1">
    <location>
        <begin position="301"/>
        <end position="328"/>
    </location>
</feature>
<keyword evidence="2" id="KW-1133">Transmembrane helix</keyword>
<keyword evidence="4" id="KW-1185">Reference proteome</keyword>
<feature type="compositionally biased region" description="Pro residues" evidence="1">
    <location>
        <begin position="359"/>
        <end position="375"/>
    </location>
</feature>
<proteinExistence type="predicted"/>
<protein>
    <submittedName>
        <fullName evidence="3">Uncharacterized protein</fullName>
    </submittedName>
</protein>
<organism evidence="3 4">
    <name type="scientific">Psychromicrobium silvestre</name>
    <dbReference type="NCBI Taxonomy" id="1645614"/>
    <lineage>
        <taxon>Bacteria</taxon>
        <taxon>Bacillati</taxon>
        <taxon>Actinomycetota</taxon>
        <taxon>Actinomycetes</taxon>
        <taxon>Micrococcales</taxon>
        <taxon>Micrococcaceae</taxon>
        <taxon>Psychromicrobium</taxon>
    </lineage>
</organism>
<dbReference type="AlphaFoldDB" id="A0A7Y9S7K8"/>
<feature type="compositionally biased region" description="Low complexity" evidence="1">
    <location>
        <begin position="376"/>
        <end position="393"/>
    </location>
</feature>
<sequence length="432" mass="41504">MSTGEFETGEQVTFDSAQIMPRRRAQKILRLTILTGLAGSAALLLGVLGAQSATASTIPGTSSNVSDGGQQRPGASLLNSTGKLVKGTVGTLGSILSPVTSALPATTAQLAPSTSAPAAPVTSTPKLPNVVGLVKQTVQSSVQAVAPKLSLPVSAPSIPELLAPVKQTVNEVLTPVVAVVTPVATAAQPIVNGTVTTVTGQVHQTVKAVEPPASQLPVVGVAVPPVVDAVDSVLDHLTPVISLPGTGLPGTTVPGIGDLPGIGPLPGIGSSPGIGTVPSQLPGVLPLPAAVSGAQTTEAGKAAKVQGNAGTSQNAASPPGGEADGLANTAGLGDLLAFAALNVPEPATSTAPSGGAAPPGSPVAPSPGLPSPPAPSTSSTGGTSGSAGSPNGALAVLSGVFKLPANELSGLVGLPSQHAPSALAHDPGSSPD</sequence>
<feature type="compositionally biased region" description="Low complexity" evidence="1">
    <location>
        <begin position="346"/>
        <end position="358"/>
    </location>
</feature>
<evidence type="ECO:0000313" key="4">
    <source>
        <dbReference type="Proteomes" id="UP000521748"/>
    </source>
</evidence>
<evidence type="ECO:0000256" key="1">
    <source>
        <dbReference type="SAM" id="MobiDB-lite"/>
    </source>
</evidence>
<feature type="region of interest" description="Disordered" evidence="1">
    <location>
        <begin position="410"/>
        <end position="432"/>
    </location>
</feature>